<evidence type="ECO:0000313" key="3">
    <source>
        <dbReference type="EMBL" id="GGY81703.1"/>
    </source>
</evidence>
<evidence type="ECO:0000313" key="4">
    <source>
        <dbReference type="Proteomes" id="UP000619761"/>
    </source>
</evidence>
<sequence length="305" mass="32830">MKNLMSVCAFSLLLLASCGQSSKENQQEESEAPAAETSASPSGEPITLHARLDFVDSYASPAINSSRKLNASIYIEMDVTREGSGASASFALDSETSRVQGSLVASGSSSIKLSEGSADESYDMHNEWSALTTQPEGKFMIKLPEPSLLGEGFSVGVEIEAPVNGTKKAAMADTEIMHARPMFCASHEADKSKDVCKLEFTIDAVPTKDPGVPDLLESAKGLYAYQGKIGPEGGLIMYSGMVPVYGATTHYHNGHFVTELDQEYNVNLKDANIGQHIHLVVWSTKRGDKWQPEGLPPLKKPETLQ</sequence>
<feature type="chain" id="PRO_5047518249" description="Lipoprotein" evidence="2">
    <location>
        <begin position="24"/>
        <end position="305"/>
    </location>
</feature>
<gene>
    <name evidence="3" type="ORF">GCM10011613_27990</name>
</gene>
<organism evidence="3 4">
    <name type="scientific">Cellvibrio zantedeschiae</name>
    <dbReference type="NCBI Taxonomy" id="1237077"/>
    <lineage>
        <taxon>Bacteria</taxon>
        <taxon>Pseudomonadati</taxon>
        <taxon>Pseudomonadota</taxon>
        <taxon>Gammaproteobacteria</taxon>
        <taxon>Cellvibrionales</taxon>
        <taxon>Cellvibrionaceae</taxon>
        <taxon>Cellvibrio</taxon>
    </lineage>
</organism>
<reference evidence="4" key="1">
    <citation type="journal article" date="2019" name="Int. J. Syst. Evol. Microbiol.">
        <title>The Global Catalogue of Microorganisms (GCM) 10K type strain sequencing project: providing services to taxonomists for standard genome sequencing and annotation.</title>
        <authorList>
            <consortium name="The Broad Institute Genomics Platform"/>
            <consortium name="The Broad Institute Genome Sequencing Center for Infectious Disease"/>
            <person name="Wu L."/>
            <person name="Ma J."/>
        </authorList>
    </citation>
    <scope>NUCLEOTIDE SEQUENCE [LARGE SCALE GENOMIC DNA]</scope>
    <source>
        <strain evidence="4">KCTC 32239</strain>
    </source>
</reference>
<keyword evidence="2" id="KW-0732">Signal</keyword>
<keyword evidence="4" id="KW-1185">Reference proteome</keyword>
<accession>A0ABQ3B6C8</accession>
<proteinExistence type="predicted"/>
<evidence type="ECO:0008006" key="5">
    <source>
        <dbReference type="Google" id="ProtNLM"/>
    </source>
</evidence>
<feature type="compositionally biased region" description="Low complexity" evidence="1">
    <location>
        <begin position="32"/>
        <end position="43"/>
    </location>
</feature>
<evidence type="ECO:0000256" key="2">
    <source>
        <dbReference type="SAM" id="SignalP"/>
    </source>
</evidence>
<comment type="caution">
    <text evidence="3">The sequence shown here is derived from an EMBL/GenBank/DDBJ whole genome shotgun (WGS) entry which is preliminary data.</text>
</comment>
<evidence type="ECO:0000256" key="1">
    <source>
        <dbReference type="SAM" id="MobiDB-lite"/>
    </source>
</evidence>
<feature type="signal peptide" evidence="2">
    <location>
        <begin position="1"/>
        <end position="23"/>
    </location>
</feature>
<dbReference type="Proteomes" id="UP000619761">
    <property type="component" value="Unassembled WGS sequence"/>
</dbReference>
<dbReference type="PROSITE" id="PS51257">
    <property type="entry name" value="PROKAR_LIPOPROTEIN"/>
    <property type="match status" value="1"/>
</dbReference>
<protein>
    <recommendedName>
        <fullName evidence="5">Lipoprotein</fullName>
    </recommendedName>
</protein>
<dbReference type="RefSeq" id="WP_189419718.1">
    <property type="nucleotide sequence ID" value="NZ_BMYZ01000003.1"/>
</dbReference>
<feature type="region of interest" description="Disordered" evidence="1">
    <location>
        <begin position="24"/>
        <end position="43"/>
    </location>
</feature>
<name>A0ABQ3B6C8_9GAMM</name>
<dbReference type="EMBL" id="BMYZ01000003">
    <property type="protein sequence ID" value="GGY81703.1"/>
    <property type="molecule type" value="Genomic_DNA"/>
</dbReference>